<proteinExistence type="predicted"/>
<dbReference type="Gene3D" id="3.30.420.610">
    <property type="entry name" value="LOTUS domain-like"/>
    <property type="match status" value="1"/>
</dbReference>
<dbReference type="PANTHER" id="PTHR35811">
    <property type="entry name" value="SLR1870 PROTEIN"/>
    <property type="match status" value="1"/>
</dbReference>
<dbReference type="RefSeq" id="WP_283434898.1">
    <property type="nucleotide sequence ID" value="NZ_CAWLDM010000001.1"/>
</dbReference>
<name>A0ABY1QLN9_9BACT</name>
<dbReference type="InterPro" id="IPR021139">
    <property type="entry name" value="NYN"/>
</dbReference>
<gene>
    <name evidence="3" type="ORF">SAMN06265222_117126</name>
</gene>
<evidence type="ECO:0000313" key="4">
    <source>
        <dbReference type="Proteomes" id="UP001158067"/>
    </source>
</evidence>
<evidence type="ECO:0000313" key="3">
    <source>
        <dbReference type="EMBL" id="SMP74412.1"/>
    </source>
</evidence>
<evidence type="ECO:0000256" key="1">
    <source>
        <dbReference type="SAM" id="MobiDB-lite"/>
    </source>
</evidence>
<dbReference type="EMBL" id="FXUG01000017">
    <property type="protein sequence ID" value="SMP74412.1"/>
    <property type="molecule type" value="Genomic_DNA"/>
</dbReference>
<dbReference type="Proteomes" id="UP001158067">
    <property type="component" value="Unassembled WGS sequence"/>
</dbReference>
<feature type="domain" description="HTH OST-type" evidence="2">
    <location>
        <begin position="165"/>
        <end position="239"/>
    </location>
</feature>
<evidence type="ECO:0000259" key="2">
    <source>
        <dbReference type="PROSITE" id="PS51644"/>
    </source>
</evidence>
<sequence length="246" mass="27475">MPAKAQNDSIALLIDADNAPANKIDFIISELATYGIVNIRKAYGNWTKRPLDSWTKVLFEYAIAPKQCFDLIKGKNATDMALLIDAMDILYTKEINTFGLVSSDCDFTPLVMRLREDGKQVIGFGRQNSPEPFVQACSHFIYLDDDDSSKTPQKKKEKSATSLRQNTNFMNTLRTAVKDAADEEGWAALGPVGAHISNQSPFTHRTYGFPKLSDMFEAIDLFDVKKSKQAGQAAVRVRLRRQTNGK</sequence>
<protein>
    <submittedName>
        <fullName evidence="3">TIGR00288 family protein</fullName>
    </submittedName>
</protein>
<dbReference type="PROSITE" id="PS51644">
    <property type="entry name" value="HTH_OST"/>
    <property type="match status" value="1"/>
</dbReference>
<dbReference type="PANTHER" id="PTHR35811:SF1">
    <property type="entry name" value="HTH OST-TYPE DOMAIN-CONTAINING PROTEIN"/>
    <property type="match status" value="1"/>
</dbReference>
<dbReference type="Pfam" id="PF01936">
    <property type="entry name" value="NYN"/>
    <property type="match status" value="1"/>
</dbReference>
<dbReference type="Pfam" id="PF12872">
    <property type="entry name" value="OST-HTH"/>
    <property type="match status" value="1"/>
</dbReference>
<dbReference type="InterPro" id="IPR025605">
    <property type="entry name" value="OST-HTH/LOTUS_dom"/>
</dbReference>
<dbReference type="Gene3D" id="3.40.50.1010">
    <property type="entry name" value="5'-nuclease"/>
    <property type="match status" value="1"/>
</dbReference>
<reference evidence="3 4" key="1">
    <citation type="submission" date="2017-05" db="EMBL/GenBank/DDBJ databases">
        <authorList>
            <person name="Varghese N."/>
            <person name="Submissions S."/>
        </authorList>
    </citation>
    <scope>NUCLEOTIDE SEQUENCE [LARGE SCALE GENOMIC DNA]</scope>
    <source>
        <strain evidence="3 4">DSM 25457</strain>
    </source>
</reference>
<accession>A0ABY1QLN9</accession>
<dbReference type="CDD" id="cd11297">
    <property type="entry name" value="PIN_LabA-like_N_1"/>
    <property type="match status" value="1"/>
</dbReference>
<organism evidence="3 4">
    <name type="scientific">Neorhodopirellula lusitana</name>
    <dbReference type="NCBI Taxonomy" id="445327"/>
    <lineage>
        <taxon>Bacteria</taxon>
        <taxon>Pseudomonadati</taxon>
        <taxon>Planctomycetota</taxon>
        <taxon>Planctomycetia</taxon>
        <taxon>Pirellulales</taxon>
        <taxon>Pirellulaceae</taxon>
        <taxon>Neorhodopirellula</taxon>
    </lineage>
</organism>
<keyword evidence="4" id="KW-1185">Reference proteome</keyword>
<dbReference type="InterPro" id="IPR041966">
    <property type="entry name" value="LOTUS-like"/>
</dbReference>
<feature type="region of interest" description="Disordered" evidence="1">
    <location>
        <begin position="145"/>
        <end position="164"/>
    </location>
</feature>
<dbReference type="CDD" id="cd10146">
    <property type="entry name" value="LabA_like_C"/>
    <property type="match status" value="1"/>
</dbReference>
<comment type="caution">
    <text evidence="3">The sequence shown here is derived from an EMBL/GenBank/DDBJ whole genome shotgun (WGS) entry which is preliminary data.</text>
</comment>